<dbReference type="GO" id="GO:0046316">
    <property type="term" value="F:gluconokinase activity"/>
    <property type="evidence" value="ECO:0007669"/>
    <property type="project" value="UniProtKB-EC"/>
</dbReference>
<evidence type="ECO:0000256" key="3">
    <source>
        <dbReference type="ARBA" id="ARBA00012054"/>
    </source>
</evidence>
<dbReference type="AlphaFoldDB" id="D5BSA4"/>
<proteinExistence type="inferred from homology"/>
<evidence type="ECO:0000256" key="2">
    <source>
        <dbReference type="ARBA" id="ARBA00008420"/>
    </source>
</evidence>
<accession>D5BSA4</accession>
<dbReference type="GO" id="GO:0005524">
    <property type="term" value="F:ATP binding"/>
    <property type="evidence" value="ECO:0007669"/>
    <property type="project" value="UniProtKB-KW"/>
</dbReference>
<dbReference type="GO" id="GO:0005975">
    <property type="term" value="P:carbohydrate metabolic process"/>
    <property type="evidence" value="ECO:0007669"/>
    <property type="project" value="InterPro"/>
</dbReference>
<dbReference type="OrthoDB" id="9795716at2"/>
<keyword evidence="4 9" id="KW-0808">Transferase</keyword>
<dbReference type="InterPro" id="IPR006001">
    <property type="entry name" value="Therm_gnt_kin"/>
</dbReference>
<dbReference type="KEGG" id="apb:SAR116_0908"/>
<evidence type="ECO:0000256" key="7">
    <source>
        <dbReference type="ARBA" id="ARBA00022840"/>
    </source>
</evidence>
<dbReference type="STRING" id="488538.SAR116_0908"/>
<protein>
    <recommendedName>
        <fullName evidence="3 9">Gluconokinase</fullName>
        <ecNumber evidence="3 9">2.7.1.12</ecNumber>
    </recommendedName>
</protein>
<dbReference type="PANTHER" id="PTHR43442:SF3">
    <property type="entry name" value="GLUCONOKINASE-RELATED"/>
    <property type="match status" value="1"/>
</dbReference>
<dbReference type="InterPro" id="IPR027417">
    <property type="entry name" value="P-loop_NTPase"/>
</dbReference>
<dbReference type="NCBIfam" id="TIGR01313">
    <property type="entry name" value="therm_gnt_kin"/>
    <property type="match status" value="1"/>
</dbReference>
<comment type="catalytic activity">
    <reaction evidence="8 9">
        <text>D-gluconate + ATP = 6-phospho-D-gluconate + ADP + H(+)</text>
        <dbReference type="Rhea" id="RHEA:19433"/>
        <dbReference type="ChEBI" id="CHEBI:15378"/>
        <dbReference type="ChEBI" id="CHEBI:18391"/>
        <dbReference type="ChEBI" id="CHEBI:30616"/>
        <dbReference type="ChEBI" id="CHEBI:58759"/>
        <dbReference type="ChEBI" id="CHEBI:456216"/>
        <dbReference type="EC" id="2.7.1.12"/>
    </reaction>
</comment>
<dbReference type="RefSeq" id="WP_013045780.1">
    <property type="nucleotide sequence ID" value="NC_014010.1"/>
</dbReference>
<evidence type="ECO:0000256" key="5">
    <source>
        <dbReference type="ARBA" id="ARBA00022741"/>
    </source>
</evidence>
<gene>
    <name evidence="10" type="ordered locus">SAR116_0908</name>
</gene>
<evidence type="ECO:0000256" key="6">
    <source>
        <dbReference type="ARBA" id="ARBA00022777"/>
    </source>
</evidence>
<comment type="similarity">
    <text evidence="2 9">Belongs to the gluconokinase GntK/GntV family.</text>
</comment>
<evidence type="ECO:0000256" key="4">
    <source>
        <dbReference type="ARBA" id="ARBA00022679"/>
    </source>
</evidence>
<dbReference type="SUPFAM" id="SSF52540">
    <property type="entry name" value="P-loop containing nucleoside triphosphate hydrolases"/>
    <property type="match status" value="1"/>
</dbReference>
<name>D5BSA4_PUNMI</name>
<evidence type="ECO:0000313" key="10">
    <source>
        <dbReference type="EMBL" id="ADE39151.1"/>
    </source>
</evidence>
<dbReference type="HOGENOM" id="CLU_077168_4_0_5"/>
<sequence>MLQIPVRLFILMGVTASGKSTYAAMLADRMDATYIDADDYHPPANIGKMAAGIPLTDADRWPWLDALATQMIIPSGLVFISCSALRRCYREYLTSRAGMPLHFIYLDADRLLIAARMAARDGHFMPLHLIDSQFAALEVPDGHEAASHIDINASKHAVIDRILAAITPLI</sequence>
<dbReference type="PANTHER" id="PTHR43442">
    <property type="entry name" value="GLUCONOKINASE-RELATED"/>
    <property type="match status" value="1"/>
</dbReference>
<dbReference type="GO" id="GO:0005737">
    <property type="term" value="C:cytoplasm"/>
    <property type="evidence" value="ECO:0007669"/>
    <property type="project" value="TreeGrafter"/>
</dbReference>
<evidence type="ECO:0000256" key="8">
    <source>
        <dbReference type="ARBA" id="ARBA00048090"/>
    </source>
</evidence>
<keyword evidence="5 9" id="KW-0547">Nucleotide-binding</keyword>
<keyword evidence="11" id="KW-1185">Reference proteome</keyword>
<dbReference type="Proteomes" id="UP000007460">
    <property type="component" value="Chromosome"/>
</dbReference>
<keyword evidence="7 9" id="KW-0067">ATP-binding</keyword>
<dbReference type="eggNOG" id="COG3265">
    <property type="taxonomic scope" value="Bacteria"/>
</dbReference>
<reference evidence="10 11" key="1">
    <citation type="journal article" date="2010" name="J. Bacteriol.">
        <title>Complete genome sequence of "Candidatus Puniceispirillum marinum" IMCC1322, a representative of the SAR116 clade in the Alphaproteobacteria.</title>
        <authorList>
            <person name="Oh H.M."/>
            <person name="Kwon K.K."/>
            <person name="Kang I."/>
            <person name="Kang S.G."/>
            <person name="Lee J.H."/>
            <person name="Kim S.J."/>
            <person name="Cho J.C."/>
        </authorList>
    </citation>
    <scope>NUCLEOTIDE SEQUENCE [LARGE SCALE GENOMIC DNA]</scope>
    <source>
        <strain evidence="10 11">IMCC1322</strain>
    </source>
</reference>
<keyword evidence="6 9" id="KW-0418">Kinase</keyword>
<comment type="pathway">
    <text evidence="1">Carbohydrate acid metabolism.</text>
</comment>
<dbReference type="EC" id="2.7.1.12" evidence="3 9"/>
<organism evidence="10 11">
    <name type="scientific">Puniceispirillum marinum (strain IMCC1322)</name>
    <dbReference type="NCBI Taxonomy" id="488538"/>
    <lineage>
        <taxon>Bacteria</taxon>
        <taxon>Pseudomonadati</taxon>
        <taxon>Pseudomonadota</taxon>
        <taxon>Alphaproteobacteria</taxon>
        <taxon>Candidatus Puniceispirillales</taxon>
        <taxon>Candidatus Puniceispirillaceae</taxon>
        <taxon>Candidatus Puniceispirillum</taxon>
    </lineage>
</organism>
<dbReference type="CDD" id="cd02021">
    <property type="entry name" value="GntK"/>
    <property type="match status" value="1"/>
</dbReference>
<dbReference type="EMBL" id="CP001751">
    <property type="protein sequence ID" value="ADE39151.1"/>
    <property type="molecule type" value="Genomic_DNA"/>
</dbReference>
<evidence type="ECO:0000313" key="11">
    <source>
        <dbReference type="Proteomes" id="UP000007460"/>
    </source>
</evidence>
<dbReference type="Gene3D" id="3.40.50.300">
    <property type="entry name" value="P-loop containing nucleotide triphosphate hydrolases"/>
    <property type="match status" value="1"/>
</dbReference>
<evidence type="ECO:0000256" key="9">
    <source>
        <dbReference type="RuleBase" id="RU363066"/>
    </source>
</evidence>
<dbReference type="Pfam" id="PF13671">
    <property type="entry name" value="AAA_33"/>
    <property type="match status" value="1"/>
</dbReference>
<evidence type="ECO:0000256" key="1">
    <source>
        <dbReference type="ARBA" id="ARBA00004761"/>
    </source>
</evidence>